<dbReference type="EMBL" id="FNBE01000009">
    <property type="protein sequence ID" value="SDG11278.1"/>
    <property type="molecule type" value="Genomic_DNA"/>
</dbReference>
<protein>
    <submittedName>
        <fullName evidence="2">Ketosteroid isomerase-related protein</fullName>
    </submittedName>
</protein>
<proteinExistence type="predicted"/>
<dbReference type="InterPro" id="IPR032710">
    <property type="entry name" value="NTF2-like_dom_sf"/>
</dbReference>
<gene>
    <name evidence="2" type="ORF">SAMN05216377_10957</name>
</gene>
<evidence type="ECO:0000313" key="3">
    <source>
        <dbReference type="Proteomes" id="UP000198967"/>
    </source>
</evidence>
<evidence type="ECO:0000313" key="2">
    <source>
        <dbReference type="EMBL" id="SDG11278.1"/>
    </source>
</evidence>
<dbReference type="Proteomes" id="UP000198967">
    <property type="component" value="Unassembled WGS sequence"/>
</dbReference>
<keyword evidence="2" id="KW-0413">Isomerase</keyword>
<accession>A0A1G7RKK7</accession>
<evidence type="ECO:0000259" key="1">
    <source>
        <dbReference type="Pfam" id="PF12680"/>
    </source>
</evidence>
<dbReference type="Gene3D" id="3.10.450.50">
    <property type="match status" value="1"/>
</dbReference>
<dbReference type="SUPFAM" id="SSF54427">
    <property type="entry name" value="NTF2-like"/>
    <property type="match status" value="1"/>
</dbReference>
<organism evidence="2 3">
    <name type="scientific">Pseudonocardia oroxyli</name>
    <dbReference type="NCBI Taxonomy" id="366584"/>
    <lineage>
        <taxon>Bacteria</taxon>
        <taxon>Bacillati</taxon>
        <taxon>Actinomycetota</taxon>
        <taxon>Actinomycetes</taxon>
        <taxon>Pseudonocardiales</taxon>
        <taxon>Pseudonocardiaceae</taxon>
        <taxon>Pseudonocardia</taxon>
    </lineage>
</organism>
<feature type="domain" description="SnoaL-like" evidence="1">
    <location>
        <begin position="15"/>
        <end position="118"/>
    </location>
</feature>
<dbReference type="AlphaFoldDB" id="A0A1G7RKK7"/>
<keyword evidence="3" id="KW-1185">Reference proteome</keyword>
<sequence>MSAIRTTITPADVAHRWAAAWSAPTPDAFVDLYAEDGEYFDVTFGVRRRGHDLIATRHRLWHAAVSDCGMTVDDVHTGDGFVVVEVTGRGTFSGDDLGGGKMKATGKPFSGRSVAVLVLNPELEIVSCREYYDRAVMPGGAATPFGE</sequence>
<dbReference type="OrthoDB" id="333383at2"/>
<reference evidence="2 3" key="1">
    <citation type="submission" date="2016-10" db="EMBL/GenBank/DDBJ databases">
        <authorList>
            <person name="de Groot N.N."/>
        </authorList>
    </citation>
    <scope>NUCLEOTIDE SEQUENCE [LARGE SCALE GENOMIC DNA]</scope>
    <source>
        <strain evidence="2 3">CGMCC 4.3143</strain>
    </source>
</reference>
<dbReference type="STRING" id="366584.SAMN05216377_10957"/>
<dbReference type="InterPro" id="IPR037401">
    <property type="entry name" value="SnoaL-like"/>
</dbReference>
<dbReference type="RefSeq" id="WP_093084489.1">
    <property type="nucleotide sequence ID" value="NZ_FNBE01000009.1"/>
</dbReference>
<dbReference type="Pfam" id="PF12680">
    <property type="entry name" value="SnoaL_2"/>
    <property type="match status" value="1"/>
</dbReference>
<name>A0A1G7RKK7_PSEOR</name>
<dbReference type="GO" id="GO:0016853">
    <property type="term" value="F:isomerase activity"/>
    <property type="evidence" value="ECO:0007669"/>
    <property type="project" value="UniProtKB-KW"/>
</dbReference>